<feature type="transmembrane region" description="Helical" evidence="1">
    <location>
        <begin position="54"/>
        <end position="74"/>
    </location>
</feature>
<accession>X5EFY2</accession>
<feature type="transmembrane region" description="Helical" evidence="1">
    <location>
        <begin position="95"/>
        <end position="116"/>
    </location>
</feature>
<organism evidence="2 3">
    <name type="scientific">Corynebacterium glyciniphilum AJ 3170</name>
    <dbReference type="NCBI Taxonomy" id="1404245"/>
    <lineage>
        <taxon>Bacteria</taxon>
        <taxon>Bacillati</taxon>
        <taxon>Actinomycetota</taxon>
        <taxon>Actinomycetes</taxon>
        <taxon>Mycobacteriales</taxon>
        <taxon>Corynebacteriaceae</taxon>
        <taxon>Corynebacterium</taxon>
    </lineage>
</organism>
<dbReference type="RefSeq" id="WP_038550547.1">
    <property type="nucleotide sequence ID" value="NZ_CP006842.1"/>
</dbReference>
<dbReference type="Proteomes" id="UP000023703">
    <property type="component" value="Chromosome"/>
</dbReference>
<dbReference type="EMBL" id="CP006842">
    <property type="protein sequence ID" value="AHW65526.1"/>
    <property type="molecule type" value="Genomic_DNA"/>
</dbReference>
<protein>
    <submittedName>
        <fullName evidence="2">Putative membrane protein</fullName>
    </submittedName>
</protein>
<evidence type="ECO:0000313" key="2">
    <source>
        <dbReference type="EMBL" id="AHW65526.1"/>
    </source>
</evidence>
<feature type="transmembrane region" description="Helical" evidence="1">
    <location>
        <begin position="128"/>
        <end position="147"/>
    </location>
</feature>
<evidence type="ECO:0000313" key="3">
    <source>
        <dbReference type="Proteomes" id="UP000023703"/>
    </source>
</evidence>
<keyword evidence="1" id="KW-1133">Transmembrane helix</keyword>
<keyword evidence="1" id="KW-0472">Membrane</keyword>
<gene>
    <name evidence="2" type="ORF">CGLY_15450</name>
</gene>
<feature type="transmembrane region" description="Helical" evidence="1">
    <location>
        <begin position="190"/>
        <end position="211"/>
    </location>
</feature>
<sequence>MSEGTGASRIGGVSARTHLALCLAQFRTEAASRWIPVGLLLIVHMVIVDDMSGTRQTVMAVLFGLVGGPTTSAFTMPSTQLRALGLGRKAQQVHVIVSIMAGTVLYLVCIAVMWGVWLLRGVDDGPGYWLAGAIVVVMSLVSILVGLGRIRRGGVEGPSPLVGNDEWDRLAQRPRGHLLVMQHMARRGTLSTIVAFFLVMVPGQLIARALFDIDPGTIGIVLTIILVLTTVFSRVVHAERAAEVWTVYGGAPKTWQREVMQNMWVLPVA</sequence>
<name>X5EFY2_9CORY</name>
<dbReference type="OrthoDB" id="9818139at2"/>
<feature type="transmembrane region" description="Helical" evidence="1">
    <location>
        <begin position="31"/>
        <end position="48"/>
    </location>
</feature>
<dbReference type="AlphaFoldDB" id="X5EFY2"/>
<keyword evidence="1" id="KW-0812">Transmembrane</keyword>
<reference evidence="2 3" key="1">
    <citation type="journal article" date="2015" name="Int. J. Syst. Evol. Microbiol.">
        <title>Revisiting Corynebacterium glyciniphilum (ex Kubota et al., 1972) sp. nov., nom. rev., isolated from putrefied banana.</title>
        <authorList>
            <person name="Al-Dilaimi A."/>
            <person name="Bednarz H."/>
            <person name="Lomker A."/>
            <person name="Niehaus K."/>
            <person name="Kalinowski J."/>
            <person name="Ruckert C."/>
        </authorList>
    </citation>
    <scope>NUCLEOTIDE SEQUENCE [LARGE SCALE GENOMIC DNA]</scope>
    <source>
        <strain evidence="2">AJ 3170</strain>
    </source>
</reference>
<dbReference type="STRING" id="1404245.CGLY_15450"/>
<keyword evidence="3" id="KW-1185">Reference proteome</keyword>
<evidence type="ECO:0000256" key="1">
    <source>
        <dbReference type="SAM" id="Phobius"/>
    </source>
</evidence>
<dbReference type="KEGG" id="cgy:CGLY_15450"/>
<proteinExistence type="predicted"/>
<dbReference type="HOGENOM" id="CLU_1033329_0_0_11"/>
<feature type="transmembrane region" description="Helical" evidence="1">
    <location>
        <begin position="217"/>
        <end position="236"/>
    </location>
</feature>